<evidence type="ECO:0008006" key="5">
    <source>
        <dbReference type="Google" id="ProtNLM"/>
    </source>
</evidence>
<dbReference type="InterPro" id="IPR053211">
    <property type="entry name" value="DNA_repair-toleration"/>
</dbReference>
<sequence>MDMAEKSFLLLLLSPLCVVVIQYTHGITHSQWANLPPSWGRSDDPCGMNWDGVVCEKSRVTVVKLSSTGIKGTLSADIGQLTGLWSLDLSLNNLLGGPLSPNIGNLKQLKTMILAGCSFSGSIPNELGNLYQLCFLALNSNKFSGTVPSSLGGLSNLYLLDLSDNQLSGPSPISTKKAHGLDQLVNTKHFHFSKNKFSGNIPETLFSPNMSLIHLRPDKNYLSGPVPANINNLTQFTELFVLYDQGLMGFRAPRFRDVTNATLSSH</sequence>
<dbReference type="FunFam" id="3.80.10.10:FF:000363">
    <property type="entry name" value="Leucine-rich repeat family protein"/>
    <property type="match status" value="1"/>
</dbReference>
<evidence type="ECO:0000256" key="2">
    <source>
        <dbReference type="SAM" id="SignalP"/>
    </source>
</evidence>
<accession>A0A835S160</accession>
<dbReference type="OrthoDB" id="785404at2759"/>
<dbReference type="Pfam" id="PF00560">
    <property type="entry name" value="LRR_1"/>
    <property type="match status" value="3"/>
</dbReference>
<comment type="caution">
    <text evidence="3">The sequence shown here is derived from an EMBL/GenBank/DDBJ whole genome shotgun (WGS) entry which is preliminary data.</text>
</comment>
<dbReference type="Proteomes" id="UP000639772">
    <property type="component" value="Unassembled WGS sequence"/>
</dbReference>
<protein>
    <recommendedName>
        <fullName evidence="5">Leucine-rich repeat-containing N-terminal plant-type domain-containing protein</fullName>
    </recommendedName>
</protein>
<organism evidence="3 4">
    <name type="scientific">Vanilla planifolia</name>
    <name type="common">Vanilla</name>
    <dbReference type="NCBI Taxonomy" id="51239"/>
    <lineage>
        <taxon>Eukaryota</taxon>
        <taxon>Viridiplantae</taxon>
        <taxon>Streptophyta</taxon>
        <taxon>Embryophyta</taxon>
        <taxon>Tracheophyta</taxon>
        <taxon>Spermatophyta</taxon>
        <taxon>Magnoliopsida</taxon>
        <taxon>Liliopsida</taxon>
        <taxon>Asparagales</taxon>
        <taxon>Orchidaceae</taxon>
        <taxon>Vanilloideae</taxon>
        <taxon>Vanilleae</taxon>
        <taxon>Vanilla</taxon>
    </lineage>
</organism>
<gene>
    <name evidence="3" type="ORF">HPP92_006266</name>
</gene>
<feature type="signal peptide" evidence="2">
    <location>
        <begin position="1"/>
        <end position="26"/>
    </location>
</feature>
<evidence type="ECO:0000313" key="3">
    <source>
        <dbReference type="EMBL" id="KAG0495272.1"/>
    </source>
</evidence>
<dbReference type="EMBL" id="JADCNM010000002">
    <property type="protein sequence ID" value="KAG0495272.1"/>
    <property type="molecule type" value="Genomic_DNA"/>
</dbReference>
<dbReference type="AlphaFoldDB" id="A0A835S160"/>
<name>A0A835S160_VANPL</name>
<dbReference type="SUPFAM" id="SSF52058">
    <property type="entry name" value="L domain-like"/>
    <property type="match status" value="1"/>
</dbReference>
<dbReference type="Gene3D" id="3.80.10.10">
    <property type="entry name" value="Ribonuclease Inhibitor"/>
    <property type="match status" value="1"/>
</dbReference>
<dbReference type="InterPro" id="IPR032675">
    <property type="entry name" value="LRR_dom_sf"/>
</dbReference>
<keyword evidence="1 2" id="KW-0732">Signal</keyword>
<evidence type="ECO:0000313" key="4">
    <source>
        <dbReference type="Proteomes" id="UP000639772"/>
    </source>
</evidence>
<reference evidence="3 4" key="1">
    <citation type="journal article" date="2020" name="Nat. Food">
        <title>A phased Vanilla planifolia genome enables genetic improvement of flavour and production.</title>
        <authorList>
            <person name="Hasing T."/>
            <person name="Tang H."/>
            <person name="Brym M."/>
            <person name="Khazi F."/>
            <person name="Huang T."/>
            <person name="Chambers A.H."/>
        </authorList>
    </citation>
    <scope>NUCLEOTIDE SEQUENCE [LARGE SCALE GENOMIC DNA]</scope>
    <source>
        <tissue evidence="3">Leaf</tissue>
    </source>
</reference>
<dbReference type="PANTHER" id="PTHR48060:SF24">
    <property type="entry name" value="NON-SPECIFIC SERINE_THREONINE PROTEIN KINASE"/>
    <property type="match status" value="1"/>
</dbReference>
<evidence type="ECO:0000256" key="1">
    <source>
        <dbReference type="ARBA" id="ARBA00022729"/>
    </source>
</evidence>
<dbReference type="InterPro" id="IPR001611">
    <property type="entry name" value="Leu-rich_rpt"/>
</dbReference>
<dbReference type="PANTHER" id="PTHR48060">
    <property type="entry name" value="DNA DAMAGE-REPAIR/TOLERATION PROTEIN DRT100"/>
    <property type="match status" value="1"/>
</dbReference>
<feature type="chain" id="PRO_5032953171" description="Leucine-rich repeat-containing N-terminal plant-type domain-containing protein" evidence="2">
    <location>
        <begin position="27"/>
        <end position="266"/>
    </location>
</feature>
<proteinExistence type="predicted"/>